<keyword evidence="4" id="KW-0812">Transmembrane</keyword>
<name>A0A8J1LM11_XENLA</name>
<keyword evidence="4" id="KW-1133">Transmembrane helix</keyword>
<keyword evidence="1 2" id="KW-0175">Coiled coil</keyword>
<evidence type="ECO:0000313" key="10">
    <source>
        <dbReference type="RefSeq" id="XP_041430558.1"/>
    </source>
</evidence>
<dbReference type="CTD" id="108700443"/>
<feature type="compositionally biased region" description="Basic and acidic residues" evidence="3">
    <location>
        <begin position="943"/>
        <end position="969"/>
    </location>
</feature>
<evidence type="ECO:0000313" key="5">
    <source>
        <dbReference type="Proteomes" id="UP000186698"/>
    </source>
</evidence>
<dbReference type="GO" id="GO:0005634">
    <property type="term" value="C:nucleus"/>
    <property type="evidence" value="ECO:0000318"/>
    <property type="project" value="GO_Central"/>
</dbReference>
<dbReference type="RefSeq" id="XP_041430556.1">
    <property type="nucleotide sequence ID" value="XM_041574622.1"/>
</dbReference>
<gene>
    <name evidence="6 7 8 9 10" type="primary">LOC108700443</name>
</gene>
<evidence type="ECO:0000313" key="8">
    <source>
        <dbReference type="RefSeq" id="XP_041430556.1"/>
    </source>
</evidence>
<evidence type="ECO:0000256" key="2">
    <source>
        <dbReference type="SAM" id="Coils"/>
    </source>
</evidence>
<feature type="region of interest" description="Disordered" evidence="3">
    <location>
        <begin position="1"/>
        <end position="81"/>
    </location>
</feature>
<proteinExistence type="predicted"/>
<feature type="compositionally biased region" description="Basic residues" evidence="3">
    <location>
        <begin position="970"/>
        <end position="980"/>
    </location>
</feature>
<sequence length="991" mass="114661">MSGAAESRDSENNWVITNNEGLPVETLGASQTAAHQVQPEEESAASDTGRDQGATQTDGSAVSRVSEETLPPPSQPAATPTKEEQLFIPPEVPEISAPELEPLHPKLSLELPRTAESFLAKLSHYIPASWGGLRSWGRHSDCGADEELEEVSCSSSEEDVEGLRKRAVRGAAPVNVGPTFARETPEQETDMTLSLTLNKCIIAAVALIALGFLLFSGSGMMTEEDPYENVHLRSVSGGDAQSIVAIQEWMKQHAGDFTGDPGNLQVMSSLLDKVAKENQEIRLLQATLQAQKEELEVMLNVSEGETTTAAPPHHDLKQENVRLKEALLKEETAHLSAQEELQALKEKVEAMEGSKVGKEALTSENTKLKADLDSSQHQIVGFLSQKETLVAESQMLRQELDKQRLLVASIRRDLENLNTQLAEPEDEQQLHAKISDMSSRLALEVQRSETWEKKYDEHAQKRKQQIKDERRDHSHKEWKKGGKLRRPETPSSNGEFIKPAHGSKHWRDQGKESQHEEWKRKKYEQQEDRREEQKYRPWEREQRGKERDPKRHQYETSERDWKEKHHQHHEETGGNFHPRKGQRDFKSQKEEEKNSQRKGQEGQAHGKDSHHRHHDHNKFWKKLSDHQYRIPEGCSGVEECARKDGMDLFNVELKPVQRKQLEDILHNYLAKVELSKTLPELLPLLDGFFDGPVFSHHKIRFRDFVDDMEDFLEDLAKRETGDDDIVDDFEKYVYTSFFGDAAISKKRLAAKVHKKNYPEAKNYPKPHNQGQERRNGEHKQRPPKSTYPEGEAHAHHNHKFHKDKGHGEQYQNDKYKADKARYKESEESNYSHGYKGHGASSDEGQFHKHKPHYEKQVNPDYQYKHKDYQHGEEWQHEHGKKYGKEKYPQGDRLARGQGKDYAHKDQHKQYHQPHYEKHGEQDHQHPQSHKPWKEHGPPAPYYSKEEWSGHRHEDPTRSPKWAKDGQYHDQHHHKEKHHHNWKEEKKYDRER</sequence>
<dbReference type="PANTHER" id="PTHR28638">
    <property type="entry name" value="CELL CYCLE PROGRESSION PROTEIN 1"/>
    <property type="match status" value="1"/>
</dbReference>
<feature type="region of interest" description="Disordered" evidence="3">
    <location>
        <begin position="755"/>
        <end position="991"/>
    </location>
</feature>
<feature type="coiled-coil region" evidence="2">
    <location>
        <begin position="267"/>
        <end position="427"/>
    </location>
</feature>
<evidence type="ECO:0000313" key="9">
    <source>
        <dbReference type="RefSeq" id="XP_041430557.1"/>
    </source>
</evidence>
<dbReference type="GeneID" id="108700443"/>
<feature type="compositionally biased region" description="Basic and acidic residues" evidence="3">
    <location>
        <begin position="853"/>
        <end position="936"/>
    </location>
</feature>
<dbReference type="RefSeq" id="XP_041430557.1">
    <property type="nucleotide sequence ID" value="XM_041574623.1"/>
</dbReference>
<dbReference type="RefSeq" id="XP_041430554.1">
    <property type="nucleotide sequence ID" value="XM_041574620.1"/>
</dbReference>
<evidence type="ECO:0000256" key="1">
    <source>
        <dbReference type="ARBA" id="ARBA00023054"/>
    </source>
</evidence>
<evidence type="ECO:0000256" key="4">
    <source>
        <dbReference type="SAM" id="Phobius"/>
    </source>
</evidence>
<dbReference type="RefSeq" id="XP_041430558.1">
    <property type="nucleotide sequence ID" value="XM_041574624.1"/>
</dbReference>
<feature type="compositionally biased region" description="Basic and acidic residues" evidence="3">
    <location>
        <begin position="581"/>
        <end position="607"/>
    </location>
</feature>
<dbReference type="GO" id="GO:0003712">
    <property type="term" value="F:transcription coregulator activity"/>
    <property type="evidence" value="ECO:0000318"/>
    <property type="project" value="GO_Central"/>
</dbReference>
<evidence type="ECO:0000313" key="7">
    <source>
        <dbReference type="RefSeq" id="XP_041430555.1"/>
    </source>
</evidence>
<feature type="compositionally biased region" description="Basic and acidic residues" evidence="3">
    <location>
        <begin position="770"/>
        <end position="780"/>
    </location>
</feature>
<organism evidence="5 9">
    <name type="scientific">Xenopus laevis</name>
    <name type="common">African clawed frog</name>
    <dbReference type="NCBI Taxonomy" id="8355"/>
    <lineage>
        <taxon>Eukaryota</taxon>
        <taxon>Metazoa</taxon>
        <taxon>Chordata</taxon>
        <taxon>Craniata</taxon>
        <taxon>Vertebrata</taxon>
        <taxon>Euteleostomi</taxon>
        <taxon>Amphibia</taxon>
        <taxon>Batrachia</taxon>
        <taxon>Anura</taxon>
        <taxon>Pipoidea</taxon>
        <taxon>Pipidae</taxon>
        <taxon>Xenopodinae</taxon>
        <taxon>Xenopus</taxon>
        <taxon>Xenopus</taxon>
    </lineage>
</organism>
<feature type="compositionally biased region" description="Basic and acidic residues" evidence="3">
    <location>
        <begin position="1"/>
        <end position="11"/>
    </location>
</feature>
<dbReference type="RefSeq" id="XP_041430555.1">
    <property type="nucleotide sequence ID" value="XM_041574621.1"/>
</dbReference>
<dbReference type="GO" id="GO:0016020">
    <property type="term" value="C:membrane"/>
    <property type="evidence" value="ECO:0007669"/>
    <property type="project" value="TreeGrafter"/>
</dbReference>
<feature type="transmembrane region" description="Helical" evidence="4">
    <location>
        <begin position="200"/>
        <end position="221"/>
    </location>
</feature>
<feature type="region of interest" description="Disordered" evidence="3">
    <location>
        <begin position="454"/>
        <end position="615"/>
    </location>
</feature>
<dbReference type="PANTHER" id="PTHR28638:SF1">
    <property type="entry name" value="PRE-B-CELL LEUKEMIA TRANSCRIPTION FACTOR-INTERACTING PROTEIN 1"/>
    <property type="match status" value="1"/>
</dbReference>
<dbReference type="GO" id="GO:0006355">
    <property type="term" value="P:regulation of DNA-templated transcription"/>
    <property type="evidence" value="ECO:0000318"/>
    <property type="project" value="GO_Central"/>
</dbReference>
<feature type="compositionally biased region" description="Basic and acidic residues" evidence="3">
    <location>
        <begin position="505"/>
        <end position="572"/>
    </location>
</feature>
<evidence type="ECO:0000313" key="6">
    <source>
        <dbReference type="RefSeq" id="XP_041430554.1"/>
    </source>
</evidence>
<evidence type="ECO:0000256" key="3">
    <source>
        <dbReference type="SAM" id="MobiDB-lite"/>
    </source>
</evidence>
<dbReference type="Proteomes" id="UP000186698">
    <property type="component" value="Chromosome 8S"/>
</dbReference>
<protein>
    <submittedName>
        <fullName evidence="6 7">Pre-B-cell leukemia transcription factor-interacting protein 1 isoform X1</fullName>
    </submittedName>
</protein>
<feature type="compositionally biased region" description="Basic and acidic residues" evidence="3">
    <location>
        <begin position="454"/>
        <end position="475"/>
    </location>
</feature>
<accession>A0A8J1LM11</accession>
<dbReference type="InterPro" id="IPR051990">
    <property type="entry name" value="CCPG1/PBIP1"/>
</dbReference>
<reference evidence="6 7" key="1">
    <citation type="submission" date="2025-04" db="UniProtKB">
        <authorList>
            <consortium name="RefSeq"/>
        </authorList>
    </citation>
    <scope>IDENTIFICATION</scope>
    <source>
        <strain evidence="6 7">J_2021</strain>
        <tissue evidence="6 7">Erythrocytes</tissue>
    </source>
</reference>
<feature type="compositionally biased region" description="Basic and acidic residues" evidence="3">
    <location>
        <begin position="805"/>
        <end position="826"/>
    </location>
</feature>
<dbReference type="AlphaFoldDB" id="A0A8J1LM11"/>
<dbReference type="OrthoDB" id="8947092at2759"/>
<feature type="compositionally biased region" description="Basic residues" evidence="3">
    <location>
        <begin position="795"/>
        <end position="804"/>
    </location>
</feature>
<feature type="compositionally biased region" description="Basic and acidic residues" evidence="3">
    <location>
        <begin position="981"/>
        <end position="991"/>
    </location>
</feature>
<keyword evidence="5" id="KW-1185">Reference proteome</keyword>
<keyword evidence="4" id="KW-0472">Membrane</keyword>